<keyword evidence="3" id="KW-1185">Reference proteome</keyword>
<evidence type="ECO:0000313" key="3">
    <source>
        <dbReference type="Proteomes" id="UP001207337"/>
    </source>
</evidence>
<dbReference type="Proteomes" id="UP001207337">
    <property type="component" value="Unassembled WGS sequence"/>
</dbReference>
<dbReference type="Pfam" id="PF00027">
    <property type="entry name" value="cNMP_binding"/>
    <property type="match status" value="1"/>
</dbReference>
<dbReference type="InterPro" id="IPR000595">
    <property type="entry name" value="cNMP-bd_dom"/>
</dbReference>
<accession>A0ABT3PX41</accession>
<sequence length="189" mass="21657">MKNLINALSFGGILSDEEVEYVTSFFEVQSIKSGDDFLSIGMTSDRIGFVDEGILREYIIGGDAKEIIKHFICKNQFAVALESFYDNKPSALGIEAVTKCRILSIQRRKWNKLYEEVPNLYILTKSLTESALLNKIKNKEFLHFGSAKDKYLEFINRYPDLALKVPQQHIASYLHITPQSLSRIRRELS</sequence>
<gene>
    <name evidence="2" type="ORF">LQ318_05900</name>
</gene>
<dbReference type="InterPro" id="IPR018490">
    <property type="entry name" value="cNMP-bd_dom_sf"/>
</dbReference>
<dbReference type="Gene3D" id="2.60.120.10">
    <property type="entry name" value="Jelly Rolls"/>
    <property type="match status" value="1"/>
</dbReference>
<dbReference type="RefSeq" id="WP_265788386.1">
    <property type="nucleotide sequence ID" value="NZ_BAABRS010000001.1"/>
</dbReference>
<feature type="domain" description="Cyclic nucleotide-binding" evidence="1">
    <location>
        <begin position="14"/>
        <end position="113"/>
    </location>
</feature>
<reference evidence="2 3" key="1">
    <citation type="submission" date="2021-11" db="EMBL/GenBank/DDBJ databases">
        <title>Aliifidinibius sp. nov., a new bacterium isolated from saline soil.</title>
        <authorList>
            <person name="Galisteo C."/>
            <person name="De La Haba R."/>
            <person name="Sanchez-Porro C."/>
            <person name="Ventosa A."/>
        </authorList>
    </citation>
    <scope>NUCLEOTIDE SEQUENCE [LARGE SCALE GENOMIC DNA]</scope>
    <source>
        <strain evidence="2 3">KACC 190600</strain>
    </source>
</reference>
<protein>
    <submittedName>
        <fullName evidence="2">Crp/Fnr family transcriptional regulator</fullName>
    </submittedName>
</protein>
<organism evidence="2 3">
    <name type="scientific">Fodinibius salicampi</name>
    <dbReference type="NCBI Taxonomy" id="1920655"/>
    <lineage>
        <taxon>Bacteria</taxon>
        <taxon>Pseudomonadati</taxon>
        <taxon>Balneolota</taxon>
        <taxon>Balneolia</taxon>
        <taxon>Balneolales</taxon>
        <taxon>Balneolaceae</taxon>
        <taxon>Fodinibius</taxon>
    </lineage>
</organism>
<evidence type="ECO:0000313" key="2">
    <source>
        <dbReference type="EMBL" id="MCW9712435.1"/>
    </source>
</evidence>
<dbReference type="EMBL" id="JAJNDC010000001">
    <property type="protein sequence ID" value="MCW9712435.1"/>
    <property type="molecule type" value="Genomic_DNA"/>
</dbReference>
<dbReference type="PROSITE" id="PS50042">
    <property type="entry name" value="CNMP_BINDING_3"/>
    <property type="match status" value="1"/>
</dbReference>
<name>A0ABT3PX41_9BACT</name>
<dbReference type="SUPFAM" id="SSF51206">
    <property type="entry name" value="cAMP-binding domain-like"/>
    <property type="match status" value="1"/>
</dbReference>
<dbReference type="InterPro" id="IPR014710">
    <property type="entry name" value="RmlC-like_jellyroll"/>
</dbReference>
<evidence type="ECO:0000259" key="1">
    <source>
        <dbReference type="PROSITE" id="PS50042"/>
    </source>
</evidence>
<proteinExistence type="predicted"/>
<comment type="caution">
    <text evidence="2">The sequence shown here is derived from an EMBL/GenBank/DDBJ whole genome shotgun (WGS) entry which is preliminary data.</text>
</comment>